<dbReference type="AlphaFoldDB" id="A0AAJ0X9T5"/>
<evidence type="ECO:0000256" key="6">
    <source>
        <dbReference type="ARBA" id="ARBA00023136"/>
    </source>
</evidence>
<name>A0AAJ0X9T5_9GAMM</name>
<evidence type="ECO:0000313" key="10">
    <source>
        <dbReference type="EMBL" id="MBK1704405.1"/>
    </source>
</evidence>
<dbReference type="RefSeq" id="WP_200345598.1">
    <property type="nucleotide sequence ID" value="NZ_NRSJ01000010.1"/>
</dbReference>
<evidence type="ECO:0000256" key="5">
    <source>
        <dbReference type="ARBA" id="ARBA00022989"/>
    </source>
</evidence>
<dbReference type="PROSITE" id="PS50928">
    <property type="entry name" value="ABC_TM1"/>
    <property type="match status" value="1"/>
</dbReference>
<dbReference type="PANTHER" id="PTHR43163:SF6">
    <property type="entry name" value="DIPEPTIDE TRANSPORT SYSTEM PERMEASE PROTEIN DPPB-RELATED"/>
    <property type="match status" value="1"/>
</dbReference>
<accession>A0AAJ0X9T5</accession>
<feature type="transmembrane region" description="Helical" evidence="8">
    <location>
        <begin position="183"/>
        <end position="202"/>
    </location>
</feature>
<evidence type="ECO:0000259" key="9">
    <source>
        <dbReference type="PROSITE" id="PS50928"/>
    </source>
</evidence>
<dbReference type="InterPro" id="IPR000515">
    <property type="entry name" value="MetI-like"/>
</dbReference>
<keyword evidence="11" id="KW-1185">Reference proteome</keyword>
<comment type="caution">
    <text evidence="10">The sequence shown here is derived from an EMBL/GenBank/DDBJ whole genome shotgun (WGS) entry which is preliminary data.</text>
</comment>
<evidence type="ECO:0000256" key="8">
    <source>
        <dbReference type="RuleBase" id="RU363032"/>
    </source>
</evidence>
<proteinExistence type="inferred from homology"/>
<feature type="transmembrane region" description="Helical" evidence="8">
    <location>
        <begin position="99"/>
        <end position="122"/>
    </location>
</feature>
<dbReference type="Pfam" id="PF19300">
    <property type="entry name" value="BPD_transp_1_N"/>
    <property type="match status" value="1"/>
</dbReference>
<dbReference type="Gene3D" id="1.10.3720.10">
    <property type="entry name" value="MetI-like"/>
    <property type="match status" value="1"/>
</dbReference>
<evidence type="ECO:0000256" key="4">
    <source>
        <dbReference type="ARBA" id="ARBA00022692"/>
    </source>
</evidence>
<evidence type="ECO:0000256" key="7">
    <source>
        <dbReference type="ARBA" id="ARBA00024202"/>
    </source>
</evidence>
<dbReference type="GO" id="GO:0005886">
    <property type="term" value="C:plasma membrane"/>
    <property type="evidence" value="ECO:0007669"/>
    <property type="project" value="UniProtKB-SubCell"/>
</dbReference>
<evidence type="ECO:0000313" key="11">
    <source>
        <dbReference type="Proteomes" id="UP001296776"/>
    </source>
</evidence>
<feature type="transmembrane region" description="Helical" evidence="8">
    <location>
        <begin position="287"/>
        <end position="306"/>
    </location>
</feature>
<comment type="subcellular location">
    <subcellularLocation>
        <location evidence="1 8">Cell membrane</location>
        <topology evidence="1 8">Multi-pass membrane protein</topology>
    </subcellularLocation>
</comment>
<keyword evidence="2 8" id="KW-0813">Transport</keyword>
<comment type="similarity">
    <text evidence="7">Belongs to the binding-protein-dependent transport system permease family. OppBC subfamily.</text>
</comment>
<feature type="transmembrane region" description="Helical" evidence="8">
    <location>
        <begin position="134"/>
        <end position="163"/>
    </location>
</feature>
<keyword evidence="3" id="KW-1003">Cell membrane</keyword>
<evidence type="ECO:0000256" key="1">
    <source>
        <dbReference type="ARBA" id="ARBA00004651"/>
    </source>
</evidence>
<protein>
    <submittedName>
        <fullName evidence="10">Glutathione ABC transporter permease GsiC</fullName>
    </submittedName>
</protein>
<reference evidence="10" key="1">
    <citation type="submission" date="2017-08" db="EMBL/GenBank/DDBJ databases">
        <authorList>
            <person name="Imhoff J.F."/>
            <person name="Rahn T."/>
            <person name="Kuenzel S."/>
            <person name="Neulinger S.C."/>
        </authorList>
    </citation>
    <scope>NUCLEOTIDE SEQUENCE</scope>
    <source>
        <strain evidence="10">DSM 11080</strain>
    </source>
</reference>
<dbReference type="CDD" id="cd06261">
    <property type="entry name" value="TM_PBP2"/>
    <property type="match status" value="1"/>
</dbReference>
<evidence type="ECO:0000256" key="3">
    <source>
        <dbReference type="ARBA" id="ARBA00022475"/>
    </source>
</evidence>
<dbReference type="InterPro" id="IPR035906">
    <property type="entry name" value="MetI-like_sf"/>
</dbReference>
<feature type="domain" description="ABC transmembrane type-1" evidence="9">
    <location>
        <begin position="95"/>
        <end position="305"/>
    </location>
</feature>
<evidence type="ECO:0000256" key="2">
    <source>
        <dbReference type="ARBA" id="ARBA00022448"/>
    </source>
</evidence>
<dbReference type="Proteomes" id="UP001296776">
    <property type="component" value="Unassembled WGS sequence"/>
</dbReference>
<keyword evidence="6 8" id="KW-0472">Membrane</keyword>
<dbReference type="PANTHER" id="PTHR43163">
    <property type="entry name" value="DIPEPTIDE TRANSPORT SYSTEM PERMEASE PROTEIN DPPB-RELATED"/>
    <property type="match status" value="1"/>
</dbReference>
<reference evidence="10" key="2">
    <citation type="journal article" date="2020" name="Microorganisms">
        <title>Osmotic Adaptation and Compatible Solute Biosynthesis of Phototrophic Bacteria as Revealed from Genome Analyses.</title>
        <authorList>
            <person name="Imhoff J.F."/>
            <person name="Rahn T."/>
            <person name="Kunzel S."/>
            <person name="Keller A."/>
            <person name="Neulinger S.C."/>
        </authorList>
    </citation>
    <scope>NUCLEOTIDE SEQUENCE</scope>
    <source>
        <strain evidence="10">DSM 11080</strain>
    </source>
</reference>
<feature type="transmembrane region" description="Helical" evidence="8">
    <location>
        <begin position="9"/>
        <end position="30"/>
    </location>
</feature>
<dbReference type="EMBL" id="NRSJ01000010">
    <property type="protein sequence ID" value="MBK1704405.1"/>
    <property type="molecule type" value="Genomic_DNA"/>
</dbReference>
<feature type="transmembrane region" description="Helical" evidence="8">
    <location>
        <begin position="248"/>
        <end position="267"/>
    </location>
</feature>
<dbReference type="Pfam" id="PF00528">
    <property type="entry name" value="BPD_transp_1"/>
    <property type="match status" value="1"/>
</dbReference>
<gene>
    <name evidence="10" type="ORF">CKO40_07610</name>
</gene>
<dbReference type="GO" id="GO:0055085">
    <property type="term" value="P:transmembrane transport"/>
    <property type="evidence" value="ECO:0007669"/>
    <property type="project" value="InterPro"/>
</dbReference>
<dbReference type="SUPFAM" id="SSF161098">
    <property type="entry name" value="MetI-like"/>
    <property type="match status" value="1"/>
</dbReference>
<organism evidence="10 11">
    <name type="scientific">Halochromatium glycolicum</name>
    <dbReference type="NCBI Taxonomy" id="85075"/>
    <lineage>
        <taxon>Bacteria</taxon>
        <taxon>Pseudomonadati</taxon>
        <taxon>Pseudomonadota</taxon>
        <taxon>Gammaproteobacteria</taxon>
        <taxon>Chromatiales</taxon>
        <taxon>Chromatiaceae</taxon>
        <taxon>Halochromatium</taxon>
    </lineage>
</organism>
<sequence length="320" mass="33881">MGAYLVKRLLMLIPVLLGVSLVVFGVMSLVPGDPALAILGPYATPERLAELRTELGLDHSWPVRYGIWLGGVLDGDLGRSVSLERPVLEAVLERLGPTVLLASTALLLGTLLGLVAGMVAALRHNQLTDRLVTFGVLLGISIPSFWLGLVLILVFAVWLGWLPVSGMTQVWSDASSLWSVADVARHLLLPSLSLALVAGGVIGRLTRGAAIDVLASAPVRMARARGVPERRVLLVHGLKSVSARMVPVIGLQAGFVIGGAVYIETIFQWPGLGRLLVEAIAARDLLLVQGGVLVLAAAYVLVNLAADLTQHALDRRTRAA</sequence>
<keyword evidence="5 8" id="KW-1133">Transmembrane helix</keyword>
<dbReference type="InterPro" id="IPR045621">
    <property type="entry name" value="BPD_transp_1_N"/>
</dbReference>
<keyword evidence="4 8" id="KW-0812">Transmembrane</keyword>